<sequence length="447" mass="48743">MNRTTSSISPAQPYSAFASQVKYAVACILENGSIDSAITEKLLNGAAAEALVSYVSNELRAADGIYFTGHELSKYVASCIADRLQNGASIADPTCGAGDLLLACAATFGLGSDLLHTIRAWEKRIVACDLHDSFVEATKARLMLLAAKSHSSGKGSKNVSMSSEAPFDQVQMGDYFNNIERISQVDCVVMNPPFVSVSSPSDCKWAKGNVQLAGVILDCVITNAKDGQEIVAVLPDVLRSGTRYARWRKYISSQAEIKNISLYGRFDKNTDVDVFVIHLIKNNAANISLCGDWSNFAGHCLSDPETILMESVFRVSVGAYVPFRAKVAGKKVPYLCVSHAIPDGETEIDEKCIFDGTLHQTPFVVIRRTSNPSDPRRVIPSLITSPLQVAVENHLIVLSPIDGKLSTCKKLMKSLLRPEVDEWMNNAIRCRHLTTSVVKKLPLVDWL</sequence>
<dbReference type="GO" id="GO:0003677">
    <property type="term" value="F:DNA binding"/>
    <property type="evidence" value="ECO:0007669"/>
    <property type="project" value="UniProtKB-KW"/>
</dbReference>
<dbReference type="InterPro" id="IPR003356">
    <property type="entry name" value="DNA_methylase_A-5"/>
</dbReference>
<dbReference type="PANTHER" id="PTHR33841:SF6">
    <property type="entry name" value="TYPE II METHYLTRANSFERASE M.HINDII"/>
    <property type="match status" value="1"/>
</dbReference>
<comment type="catalytic activity">
    <reaction evidence="7">
        <text>a 2'-deoxyadenosine in DNA + S-adenosyl-L-methionine = an N(6)-methyl-2'-deoxyadenosine in DNA + S-adenosyl-L-homocysteine + H(+)</text>
        <dbReference type="Rhea" id="RHEA:15197"/>
        <dbReference type="Rhea" id="RHEA-COMP:12418"/>
        <dbReference type="Rhea" id="RHEA-COMP:12419"/>
        <dbReference type="ChEBI" id="CHEBI:15378"/>
        <dbReference type="ChEBI" id="CHEBI:57856"/>
        <dbReference type="ChEBI" id="CHEBI:59789"/>
        <dbReference type="ChEBI" id="CHEBI:90615"/>
        <dbReference type="ChEBI" id="CHEBI:90616"/>
        <dbReference type="EC" id="2.1.1.72"/>
    </reaction>
</comment>
<gene>
    <name evidence="9" type="ordered locus">Slit_2783</name>
</gene>
<dbReference type="Pfam" id="PF02384">
    <property type="entry name" value="N6_Mtase"/>
    <property type="match status" value="1"/>
</dbReference>
<dbReference type="eggNOG" id="COG0286">
    <property type="taxonomic scope" value="Bacteria"/>
</dbReference>
<evidence type="ECO:0000259" key="8">
    <source>
        <dbReference type="Pfam" id="PF02384"/>
    </source>
</evidence>
<dbReference type="Proteomes" id="UP000001625">
    <property type="component" value="Chromosome"/>
</dbReference>
<comment type="similarity">
    <text evidence="1">Belongs to the N(4)/N(6)-methyltransferase family.</text>
</comment>
<dbReference type="GO" id="GO:0032259">
    <property type="term" value="P:methylation"/>
    <property type="evidence" value="ECO:0007669"/>
    <property type="project" value="UniProtKB-KW"/>
</dbReference>
<dbReference type="HOGENOM" id="CLU_648343_0_0_4"/>
<accession>D5CPL3</accession>
<feature type="domain" description="DNA methylase adenine-specific" evidence="8">
    <location>
        <begin position="45"/>
        <end position="284"/>
    </location>
</feature>
<evidence type="ECO:0000256" key="1">
    <source>
        <dbReference type="ARBA" id="ARBA00006594"/>
    </source>
</evidence>
<dbReference type="Gene3D" id="3.40.50.150">
    <property type="entry name" value="Vaccinia Virus protein VP39"/>
    <property type="match status" value="1"/>
</dbReference>
<name>D5CPL3_SIDLE</name>
<evidence type="ECO:0000256" key="5">
    <source>
        <dbReference type="ARBA" id="ARBA00022747"/>
    </source>
</evidence>
<evidence type="ECO:0000313" key="9">
    <source>
        <dbReference type="EMBL" id="ADE13008.1"/>
    </source>
</evidence>
<dbReference type="InterPro" id="IPR029063">
    <property type="entry name" value="SAM-dependent_MTases_sf"/>
</dbReference>
<dbReference type="PROSITE" id="PS00092">
    <property type="entry name" value="N6_MTASE"/>
    <property type="match status" value="1"/>
</dbReference>
<evidence type="ECO:0000256" key="4">
    <source>
        <dbReference type="ARBA" id="ARBA00022679"/>
    </source>
</evidence>
<dbReference type="GO" id="GO:0008170">
    <property type="term" value="F:N-methyltransferase activity"/>
    <property type="evidence" value="ECO:0007669"/>
    <property type="project" value="InterPro"/>
</dbReference>
<dbReference type="InterPro" id="IPR002052">
    <property type="entry name" value="DNA_methylase_N6_adenine_CS"/>
</dbReference>
<keyword evidence="10" id="KW-1185">Reference proteome</keyword>
<dbReference type="EC" id="2.1.1.72" evidence="2"/>
<dbReference type="GO" id="GO:0009307">
    <property type="term" value="P:DNA restriction-modification system"/>
    <property type="evidence" value="ECO:0007669"/>
    <property type="project" value="UniProtKB-KW"/>
</dbReference>
<dbReference type="STRING" id="580332.Slit_2783"/>
<reference evidence="9 10" key="1">
    <citation type="submission" date="2010-03" db="EMBL/GenBank/DDBJ databases">
        <title>Complete sequence of Sideroxydans lithotrophicus ES-1.</title>
        <authorList>
            <consortium name="US DOE Joint Genome Institute"/>
            <person name="Lucas S."/>
            <person name="Copeland A."/>
            <person name="Lapidus A."/>
            <person name="Cheng J.-F."/>
            <person name="Bruce D."/>
            <person name="Goodwin L."/>
            <person name="Pitluck S."/>
            <person name="Munk A.C."/>
            <person name="Detter J.C."/>
            <person name="Han C."/>
            <person name="Tapia R."/>
            <person name="Larimer F."/>
            <person name="Land M."/>
            <person name="Hauser L."/>
            <person name="Kyrpides N."/>
            <person name="Ivanova N."/>
            <person name="Emerson D."/>
            <person name="Woyke T."/>
        </authorList>
    </citation>
    <scope>NUCLEOTIDE SEQUENCE [LARGE SCALE GENOMIC DNA]</scope>
    <source>
        <strain evidence="9 10">ES-1</strain>
    </source>
</reference>
<evidence type="ECO:0000256" key="3">
    <source>
        <dbReference type="ARBA" id="ARBA00022603"/>
    </source>
</evidence>
<evidence type="ECO:0000256" key="7">
    <source>
        <dbReference type="ARBA" id="ARBA00047942"/>
    </source>
</evidence>
<proteinExistence type="inferred from homology"/>
<protein>
    <recommendedName>
        <fullName evidence="2">site-specific DNA-methyltransferase (adenine-specific)</fullName>
        <ecNumber evidence="2">2.1.1.72</ecNumber>
    </recommendedName>
</protein>
<keyword evidence="4" id="KW-0808">Transferase</keyword>
<dbReference type="PRINTS" id="PR00507">
    <property type="entry name" value="N12N6MTFRASE"/>
</dbReference>
<dbReference type="InterPro" id="IPR050953">
    <property type="entry name" value="N4_N6_ade-DNA_methylase"/>
</dbReference>
<dbReference type="SUPFAM" id="SSF53335">
    <property type="entry name" value="S-adenosyl-L-methionine-dependent methyltransferases"/>
    <property type="match status" value="1"/>
</dbReference>
<keyword evidence="6" id="KW-0238">DNA-binding</keyword>
<evidence type="ECO:0000313" key="10">
    <source>
        <dbReference type="Proteomes" id="UP000001625"/>
    </source>
</evidence>
<organism evidence="9 10">
    <name type="scientific">Sideroxydans lithotrophicus (strain ES-1)</name>
    <dbReference type="NCBI Taxonomy" id="580332"/>
    <lineage>
        <taxon>Bacteria</taxon>
        <taxon>Pseudomonadati</taxon>
        <taxon>Pseudomonadota</taxon>
        <taxon>Betaproteobacteria</taxon>
        <taxon>Nitrosomonadales</taxon>
        <taxon>Gallionellaceae</taxon>
        <taxon>Sideroxydans</taxon>
    </lineage>
</organism>
<keyword evidence="3" id="KW-0489">Methyltransferase</keyword>
<evidence type="ECO:0000256" key="6">
    <source>
        <dbReference type="ARBA" id="ARBA00023125"/>
    </source>
</evidence>
<dbReference type="EMBL" id="CP001965">
    <property type="protein sequence ID" value="ADE13008.1"/>
    <property type="molecule type" value="Genomic_DNA"/>
</dbReference>
<dbReference type="AlphaFoldDB" id="D5CPL3"/>
<keyword evidence="5" id="KW-0680">Restriction system</keyword>
<dbReference type="GO" id="GO:0009007">
    <property type="term" value="F:site-specific DNA-methyltransferase (adenine-specific) activity"/>
    <property type="evidence" value="ECO:0007669"/>
    <property type="project" value="UniProtKB-EC"/>
</dbReference>
<dbReference type="KEGG" id="slt:Slit_2783"/>
<dbReference type="PANTHER" id="PTHR33841">
    <property type="entry name" value="DNA METHYLTRANSFERASE YEEA-RELATED"/>
    <property type="match status" value="1"/>
</dbReference>
<evidence type="ECO:0000256" key="2">
    <source>
        <dbReference type="ARBA" id="ARBA00011900"/>
    </source>
</evidence>